<keyword evidence="3" id="KW-1003">Cell membrane</keyword>
<gene>
    <name evidence="11" type="ORF">GW7_21133</name>
</gene>
<proteinExistence type="inferred from homology"/>
<keyword evidence="10" id="KW-0807">Transducer</keyword>
<dbReference type="InterPro" id="IPR000725">
    <property type="entry name" value="Olfact_rcpt"/>
</dbReference>
<dbReference type="STRING" id="10181.G5B1U8"/>
<keyword evidence="7" id="KW-0297">G-protein coupled receptor</keyword>
<dbReference type="GO" id="GO:0004984">
    <property type="term" value="F:olfactory receptor activity"/>
    <property type="evidence" value="ECO:0007669"/>
    <property type="project" value="InterPro"/>
</dbReference>
<dbReference type="SUPFAM" id="SSF81321">
    <property type="entry name" value="Family A G protein-coupled receptor-like"/>
    <property type="match status" value="1"/>
</dbReference>
<evidence type="ECO:0000313" key="11">
    <source>
        <dbReference type="EMBL" id="EHB03259.1"/>
    </source>
</evidence>
<dbReference type="InParanoid" id="G5B1U8"/>
<evidence type="ECO:0000256" key="1">
    <source>
        <dbReference type="ARBA" id="ARBA00004651"/>
    </source>
</evidence>
<evidence type="ECO:0000256" key="10">
    <source>
        <dbReference type="ARBA" id="ARBA00023224"/>
    </source>
</evidence>
<evidence type="ECO:0000256" key="4">
    <source>
        <dbReference type="ARBA" id="ARBA00022606"/>
    </source>
</evidence>
<evidence type="ECO:0000256" key="9">
    <source>
        <dbReference type="ARBA" id="ARBA00023170"/>
    </source>
</evidence>
<evidence type="ECO:0000256" key="7">
    <source>
        <dbReference type="ARBA" id="ARBA00023040"/>
    </source>
</evidence>
<evidence type="ECO:0000256" key="3">
    <source>
        <dbReference type="ARBA" id="ARBA00022475"/>
    </source>
</evidence>
<protein>
    <submittedName>
        <fullName evidence="11">Olfactory receptor 2C3</fullName>
    </submittedName>
</protein>
<dbReference type="PANTHER" id="PTHR26453">
    <property type="entry name" value="OLFACTORY RECEPTOR"/>
    <property type="match status" value="1"/>
</dbReference>
<keyword evidence="6" id="KW-1133">Transmembrane helix</keyword>
<evidence type="ECO:0000256" key="8">
    <source>
        <dbReference type="ARBA" id="ARBA00023136"/>
    </source>
</evidence>
<dbReference type="Proteomes" id="UP000006813">
    <property type="component" value="Unassembled WGS sequence"/>
</dbReference>
<dbReference type="GO" id="GO:0004930">
    <property type="term" value="F:G protein-coupled receptor activity"/>
    <property type="evidence" value="ECO:0007669"/>
    <property type="project" value="UniProtKB-KW"/>
</dbReference>
<evidence type="ECO:0000256" key="6">
    <source>
        <dbReference type="ARBA" id="ARBA00022989"/>
    </source>
</evidence>
<dbReference type="GO" id="GO:0005886">
    <property type="term" value="C:plasma membrane"/>
    <property type="evidence" value="ECO:0007669"/>
    <property type="project" value="UniProtKB-SubCell"/>
</dbReference>
<keyword evidence="4" id="KW-0716">Sensory transduction</keyword>
<evidence type="ECO:0000256" key="2">
    <source>
        <dbReference type="ARBA" id="ARBA00010663"/>
    </source>
</evidence>
<comment type="similarity">
    <text evidence="2">Belongs to the G-protein coupled receptor 1 family.</text>
</comment>
<evidence type="ECO:0000313" key="12">
    <source>
        <dbReference type="Proteomes" id="UP000006813"/>
    </source>
</evidence>
<reference evidence="11 12" key="1">
    <citation type="journal article" date="2011" name="Nature">
        <title>Genome sequencing reveals insights into physiology and longevity of the naked mole rat.</title>
        <authorList>
            <person name="Kim E.B."/>
            <person name="Fang X."/>
            <person name="Fushan A.A."/>
            <person name="Huang Z."/>
            <person name="Lobanov A.V."/>
            <person name="Han L."/>
            <person name="Marino S.M."/>
            <person name="Sun X."/>
            <person name="Turanov A.A."/>
            <person name="Yang P."/>
            <person name="Yim S.H."/>
            <person name="Zhao X."/>
            <person name="Kasaikina M.V."/>
            <person name="Stoletzki N."/>
            <person name="Peng C."/>
            <person name="Polak P."/>
            <person name="Xiong Z."/>
            <person name="Kiezun A."/>
            <person name="Zhu Y."/>
            <person name="Chen Y."/>
            <person name="Kryukov G.V."/>
            <person name="Zhang Q."/>
            <person name="Peshkin L."/>
            <person name="Yang L."/>
            <person name="Bronson R.T."/>
            <person name="Buffenstein R."/>
            <person name="Wang B."/>
            <person name="Han C."/>
            <person name="Li Q."/>
            <person name="Chen L."/>
            <person name="Zhao W."/>
            <person name="Sunyaev S.R."/>
            <person name="Park T.J."/>
            <person name="Zhang G."/>
            <person name="Wang J."/>
            <person name="Gladyshev V.N."/>
        </authorList>
    </citation>
    <scope>NUCLEOTIDE SEQUENCE [LARGE SCALE GENOMIC DNA]</scope>
</reference>
<keyword evidence="8" id="KW-0472">Membrane</keyword>
<organism evidence="11 12">
    <name type="scientific">Heterocephalus glaber</name>
    <name type="common">Naked mole rat</name>
    <dbReference type="NCBI Taxonomy" id="10181"/>
    <lineage>
        <taxon>Eukaryota</taxon>
        <taxon>Metazoa</taxon>
        <taxon>Chordata</taxon>
        <taxon>Craniata</taxon>
        <taxon>Vertebrata</taxon>
        <taxon>Euteleostomi</taxon>
        <taxon>Mammalia</taxon>
        <taxon>Eutheria</taxon>
        <taxon>Euarchontoglires</taxon>
        <taxon>Glires</taxon>
        <taxon>Rodentia</taxon>
        <taxon>Hystricomorpha</taxon>
        <taxon>Bathyergidae</taxon>
        <taxon>Heterocephalus</taxon>
    </lineage>
</organism>
<sequence>MRSAHGRRMAFNTCSSHEALVSLFYRSIIFMYLQPAKSSSHEQGKFVALFYMVVMPMLNPLICTLRNKDLQGTLDCLVLGPCGTSGWGARE</sequence>
<dbReference type="AlphaFoldDB" id="G5B1U8"/>
<keyword evidence="5" id="KW-0812">Transmembrane</keyword>
<accession>G5B1U8</accession>
<name>G5B1U8_HETGA</name>
<dbReference type="EMBL" id="JH168045">
    <property type="protein sequence ID" value="EHB03259.1"/>
    <property type="molecule type" value="Genomic_DNA"/>
</dbReference>
<dbReference type="Pfam" id="PF13853">
    <property type="entry name" value="7tm_4"/>
    <property type="match status" value="1"/>
</dbReference>
<dbReference type="FunFam" id="1.10.1220.70:FF:000001">
    <property type="entry name" value="Olfactory receptor"/>
    <property type="match status" value="1"/>
</dbReference>
<comment type="subcellular location">
    <subcellularLocation>
        <location evidence="1">Cell membrane</location>
        <topology evidence="1">Multi-pass membrane protein</topology>
    </subcellularLocation>
</comment>
<keyword evidence="9 11" id="KW-0675">Receptor</keyword>
<evidence type="ECO:0000256" key="5">
    <source>
        <dbReference type="ARBA" id="ARBA00022692"/>
    </source>
</evidence>